<dbReference type="NCBIfam" id="NF010112">
    <property type="entry name" value="PRK13585.1"/>
    <property type="match status" value="1"/>
</dbReference>
<dbReference type="EC" id="5.3.1.16" evidence="9 11"/>
<dbReference type="OrthoDB" id="9807749at2"/>
<keyword evidence="6 9" id="KW-0028">Amino-acid biosynthesis</keyword>
<dbReference type="Proteomes" id="UP000319449">
    <property type="component" value="Unassembled WGS sequence"/>
</dbReference>
<dbReference type="InterPro" id="IPR023016">
    <property type="entry name" value="HisA/PriA"/>
</dbReference>
<organism evidence="12 13">
    <name type="scientific">Geobacter argillaceus</name>
    <dbReference type="NCBI Taxonomy" id="345631"/>
    <lineage>
        <taxon>Bacteria</taxon>
        <taxon>Pseudomonadati</taxon>
        <taxon>Thermodesulfobacteriota</taxon>
        <taxon>Desulfuromonadia</taxon>
        <taxon>Geobacterales</taxon>
        <taxon>Geobacteraceae</taxon>
        <taxon>Geobacter</taxon>
    </lineage>
</organism>
<dbReference type="UniPathway" id="UPA00031">
    <property type="reaction ID" value="UER00009"/>
</dbReference>
<comment type="pathway">
    <text evidence="3 9 11">Amino-acid biosynthesis; L-histidine biosynthesis; L-histidine from 5-phospho-alpha-D-ribose 1-diphosphate: step 4/9.</text>
</comment>
<evidence type="ECO:0000256" key="6">
    <source>
        <dbReference type="ARBA" id="ARBA00022605"/>
    </source>
</evidence>
<keyword evidence="7 9" id="KW-0368">Histidine biosynthesis</keyword>
<dbReference type="InterPro" id="IPR011060">
    <property type="entry name" value="RibuloseP-bd_barrel"/>
</dbReference>
<evidence type="ECO:0000256" key="4">
    <source>
        <dbReference type="ARBA" id="ARBA00009667"/>
    </source>
</evidence>
<sequence>MIVIPAIDLKEGKCVRLEQGLMERDTVFNDDPAAQALAWQAQGAELLHIVDLDGAFAGEPKNRSSIEAIVKALAIPTQLGGGIRDLATIEAYLGLGIGRVIIGTAAQRNPELVKAACARFPGRIVVGIDAKEGMVAVQGWAEVTGVTAVELAKRFEGDGVAAIVYTDISRDGMLQGPNIPATRALAEAISIPVIASGGVSSLKDIENLLAVEASGVTGVITGKAIYTGAINLAEAIALTRKANEKC</sequence>
<dbReference type="PANTHER" id="PTHR43090:SF2">
    <property type="entry name" value="1-(5-PHOSPHORIBOSYL)-5-[(5-PHOSPHORIBOSYLAMINO)METHYLIDENEAMINO] IMIDAZOLE-4-CARBOXAMIDE ISOMERASE"/>
    <property type="match status" value="1"/>
</dbReference>
<dbReference type="Gene3D" id="3.20.20.70">
    <property type="entry name" value="Aldolase class I"/>
    <property type="match status" value="1"/>
</dbReference>
<dbReference type="HAMAP" id="MF_01014">
    <property type="entry name" value="HisA"/>
    <property type="match status" value="1"/>
</dbReference>
<dbReference type="GO" id="GO:0000105">
    <property type="term" value="P:L-histidine biosynthetic process"/>
    <property type="evidence" value="ECO:0007669"/>
    <property type="project" value="UniProtKB-UniRule"/>
</dbReference>
<dbReference type="GO" id="GO:0003949">
    <property type="term" value="F:1-(5-phosphoribosyl)-5-[(5-phosphoribosylamino)methylideneamino]imidazole-4-carboxamide isomerase activity"/>
    <property type="evidence" value="ECO:0007669"/>
    <property type="project" value="UniProtKB-UniRule"/>
</dbReference>
<evidence type="ECO:0000313" key="12">
    <source>
        <dbReference type="EMBL" id="TWJ33339.1"/>
    </source>
</evidence>
<comment type="subcellular location">
    <subcellularLocation>
        <location evidence="2 9 11">Cytoplasm</location>
    </subcellularLocation>
</comment>
<evidence type="ECO:0000256" key="11">
    <source>
        <dbReference type="RuleBase" id="RU003658"/>
    </source>
</evidence>
<evidence type="ECO:0000256" key="5">
    <source>
        <dbReference type="ARBA" id="ARBA00022490"/>
    </source>
</evidence>
<dbReference type="InterPro" id="IPR006062">
    <property type="entry name" value="His_biosynth"/>
</dbReference>
<evidence type="ECO:0000256" key="7">
    <source>
        <dbReference type="ARBA" id="ARBA00023102"/>
    </source>
</evidence>
<evidence type="ECO:0000256" key="9">
    <source>
        <dbReference type="HAMAP-Rule" id="MF_01014"/>
    </source>
</evidence>
<protein>
    <recommendedName>
        <fullName evidence="9 11">1-(5-phosphoribosyl)-5-[(5-phosphoribosylamino)methylideneamino] imidazole-4-carboxamide isomerase</fullName>
        <ecNumber evidence="9 11">5.3.1.16</ecNumber>
    </recommendedName>
    <alternativeName>
        <fullName evidence="9">Phosphoribosylformimino-5-aminoimidazole carboxamide ribotide isomerase</fullName>
    </alternativeName>
</protein>
<dbReference type="FunFam" id="3.20.20.70:FF:000009">
    <property type="entry name" value="1-(5-phosphoribosyl)-5-[(5-phosphoribosylamino)methylideneamino] imidazole-4-carboxamide isomerase"/>
    <property type="match status" value="1"/>
</dbReference>
<comment type="caution">
    <text evidence="12">The sequence shown here is derived from an EMBL/GenBank/DDBJ whole genome shotgun (WGS) entry which is preliminary data.</text>
</comment>
<gene>
    <name evidence="9" type="primary">hisA</name>
    <name evidence="12" type="ORF">JN12_00011</name>
</gene>
<evidence type="ECO:0000256" key="8">
    <source>
        <dbReference type="ARBA" id="ARBA00023235"/>
    </source>
</evidence>
<dbReference type="InterPro" id="IPR044524">
    <property type="entry name" value="Isoase_HisA-like"/>
</dbReference>
<dbReference type="Pfam" id="PF00977">
    <property type="entry name" value="His_biosynth"/>
    <property type="match status" value="1"/>
</dbReference>
<name>A0A562WUK2_9BACT</name>
<dbReference type="PANTHER" id="PTHR43090">
    <property type="entry name" value="1-(5-PHOSPHORIBOSYL)-5-[(5-PHOSPHORIBOSYLAMINO)METHYLIDENEAMINO] IMIDAZOLE-4-CARBOXAMIDE ISOMERASE"/>
    <property type="match status" value="1"/>
</dbReference>
<dbReference type="RefSeq" id="WP_145016829.1">
    <property type="nucleotide sequence ID" value="NZ_VLLN01000001.1"/>
</dbReference>
<comment type="similarity">
    <text evidence="4 9 10">Belongs to the HisA/HisF family.</text>
</comment>
<dbReference type="SUPFAM" id="SSF51366">
    <property type="entry name" value="Ribulose-phoshate binding barrel"/>
    <property type="match status" value="1"/>
</dbReference>
<dbReference type="GO" id="GO:0005737">
    <property type="term" value="C:cytoplasm"/>
    <property type="evidence" value="ECO:0007669"/>
    <property type="project" value="UniProtKB-SubCell"/>
</dbReference>
<keyword evidence="5 9" id="KW-0963">Cytoplasm</keyword>
<dbReference type="GO" id="GO:0000162">
    <property type="term" value="P:L-tryptophan biosynthetic process"/>
    <property type="evidence" value="ECO:0007669"/>
    <property type="project" value="TreeGrafter"/>
</dbReference>
<comment type="catalytic activity">
    <reaction evidence="1 9 11">
        <text>1-(5-phospho-beta-D-ribosyl)-5-[(5-phospho-beta-D-ribosylamino)methylideneamino]imidazole-4-carboxamide = 5-[(5-phospho-1-deoxy-D-ribulos-1-ylimino)methylamino]-1-(5-phospho-beta-D-ribosyl)imidazole-4-carboxamide</text>
        <dbReference type="Rhea" id="RHEA:15469"/>
        <dbReference type="ChEBI" id="CHEBI:58435"/>
        <dbReference type="ChEBI" id="CHEBI:58525"/>
        <dbReference type="EC" id="5.3.1.16"/>
    </reaction>
</comment>
<dbReference type="InterPro" id="IPR006063">
    <property type="entry name" value="HisA_bact_arch"/>
</dbReference>
<dbReference type="AlphaFoldDB" id="A0A562WUK2"/>
<proteinExistence type="inferred from homology"/>
<dbReference type="CDD" id="cd04732">
    <property type="entry name" value="HisA"/>
    <property type="match status" value="1"/>
</dbReference>
<feature type="active site" description="Proton donor" evidence="9">
    <location>
        <position position="129"/>
    </location>
</feature>
<feature type="active site" description="Proton acceptor" evidence="9">
    <location>
        <position position="8"/>
    </location>
</feature>
<evidence type="ECO:0000256" key="3">
    <source>
        <dbReference type="ARBA" id="ARBA00005133"/>
    </source>
</evidence>
<reference evidence="12 13" key="1">
    <citation type="submission" date="2019-07" db="EMBL/GenBank/DDBJ databases">
        <title>Genomic Encyclopedia of Archaeal and Bacterial Type Strains, Phase II (KMG-II): from individual species to whole genera.</title>
        <authorList>
            <person name="Goeker M."/>
        </authorList>
    </citation>
    <scope>NUCLEOTIDE SEQUENCE [LARGE SCALE GENOMIC DNA]</scope>
    <source>
        <strain evidence="12 13">ATCC BAA-1139</strain>
    </source>
</reference>
<keyword evidence="13" id="KW-1185">Reference proteome</keyword>
<evidence type="ECO:0000313" key="13">
    <source>
        <dbReference type="Proteomes" id="UP000319449"/>
    </source>
</evidence>
<accession>A0A562WUK2</accession>
<evidence type="ECO:0000256" key="10">
    <source>
        <dbReference type="RuleBase" id="RU003657"/>
    </source>
</evidence>
<dbReference type="EMBL" id="VLLN01000001">
    <property type="protein sequence ID" value="TWJ33339.1"/>
    <property type="molecule type" value="Genomic_DNA"/>
</dbReference>
<evidence type="ECO:0000256" key="2">
    <source>
        <dbReference type="ARBA" id="ARBA00004496"/>
    </source>
</evidence>
<dbReference type="NCBIfam" id="TIGR00007">
    <property type="entry name" value="1-(5-phosphoribosyl)-5-[(5-phosphoribosylamino)methylideneamino]imidazole-4-carboxamide isomerase"/>
    <property type="match status" value="1"/>
</dbReference>
<keyword evidence="8 9" id="KW-0413">Isomerase</keyword>
<evidence type="ECO:0000256" key="1">
    <source>
        <dbReference type="ARBA" id="ARBA00000901"/>
    </source>
</evidence>
<dbReference type="InterPro" id="IPR013785">
    <property type="entry name" value="Aldolase_TIM"/>
</dbReference>